<keyword evidence="4" id="KW-1185">Reference proteome</keyword>
<name>A0A397J0I4_9GLOM</name>
<feature type="compositionally biased region" description="Polar residues" evidence="1">
    <location>
        <begin position="53"/>
        <end position="81"/>
    </location>
</feature>
<dbReference type="InterPro" id="IPR036864">
    <property type="entry name" value="Zn2-C6_fun-type_DNA-bd_sf"/>
</dbReference>
<dbReference type="PROSITE" id="PS50048">
    <property type="entry name" value="ZN2_CY6_FUNGAL_2"/>
    <property type="match status" value="1"/>
</dbReference>
<dbReference type="CDD" id="cd00067">
    <property type="entry name" value="GAL4"/>
    <property type="match status" value="1"/>
</dbReference>
<dbReference type="GO" id="GO:0008270">
    <property type="term" value="F:zinc ion binding"/>
    <property type="evidence" value="ECO:0007669"/>
    <property type="project" value="InterPro"/>
</dbReference>
<reference evidence="3 4" key="1">
    <citation type="submission" date="2018-08" db="EMBL/GenBank/DDBJ databases">
        <title>Genome and evolution of the arbuscular mycorrhizal fungus Diversispora epigaea (formerly Glomus versiforme) and its bacterial endosymbionts.</title>
        <authorList>
            <person name="Sun X."/>
            <person name="Fei Z."/>
            <person name="Harrison M."/>
        </authorList>
    </citation>
    <scope>NUCLEOTIDE SEQUENCE [LARGE SCALE GENOMIC DNA]</scope>
    <source>
        <strain evidence="3 4">IT104</strain>
    </source>
</reference>
<dbReference type="InterPro" id="IPR001138">
    <property type="entry name" value="Zn2Cys6_DnaBD"/>
</dbReference>
<dbReference type="Gene3D" id="4.10.240.10">
    <property type="entry name" value="Zn(2)-C6 fungal-type DNA-binding domain"/>
    <property type="match status" value="1"/>
</dbReference>
<dbReference type="PROSITE" id="PS00463">
    <property type="entry name" value="ZN2_CY6_FUNGAL_1"/>
    <property type="match status" value="1"/>
</dbReference>
<dbReference type="SUPFAM" id="SSF57701">
    <property type="entry name" value="Zn2/Cys6 DNA-binding domain"/>
    <property type="match status" value="1"/>
</dbReference>
<dbReference type="SMART" id="SM00066">
    <property type="entry name" value="GAL4"/>
    <property type="match status" value="1"/>
</dbReference>
<proteinExistence type="predicted"/>
<protein>
    <recommendedName>
        <fullName evidence="2">Zn(2)-C6 fungal-type domain-containing protein</fullName>
    </recommendedName>
</protein>
<dbReference type="Pfam" id="PF00172">
    <property type="entry name" value="Zn_clus"/>
    <property type="match status" value="1"/>
</dbReference>
<dbReference type="Proteomes" id="UP000266861">
    <property type="component" value="Unassembled WGS sequence"/>
</dbReference>
<comment type="caution">
    <text evidence="3">The sequence shown here is derived from an EMBL/GenBank/DDBJ whole genome shotgun (WGS) entry which is preliminary data.</text>
</comment>
<dbReference type="GO" id="GO:0000981">
    <property type="term" value="F:DNA-binding transcription factor activity, RNA polymerase II-specific"/>
    <property type="evidence" value="ECO:0007669"/>
    <property type="project" value="InterPro"/>
</dbReference>
<evidence type="ECO:0000313" key="3">
    <source>
        <dbReference type="EMBL" id="RHZ79526.1"/>
    </source>
</evidence>
<evidence type="ECO:0000256" key="1">
    <source>
        <dbReference type="SAM" id="MobiDB-lite"/>
    </source>
</evidence>
<organism evidence="3 4">
    <name type="scientific">Diversispora epigaea</name>
    <dbReference type="NCBI Taxonomy" id="1348612"/>
    <lineage>
        <taxon>Eukaryota</taxon>
        <taxon>Fungi</taxon>
        <taxon>Fungi incertae sedis</taxon>
        <taxon>Mucoromycota</taxon>
        <taxon>Glomeromycotina</taxon>
        <taxon>Glomeromycetes</taxon>
        <taxon>Diversisporales</taxon>
        <taxon>Diversisporaceae</taxon>
        <taxon>Diversispora</taxon>
    </lineage>
</organism>
<feature type="domain" description="Zn(2)-C6 fungal-type" evidence="2">
    <location>
        <begin position="10"/>
        <end position="42"/>
    </location>
</feature>
<accession>A0A397J0I4</accession>
<gene>
    <name evidence="3" type="ORF">Glove_144g143</name>
</gene>
<dbReference type="OrthoDB" id="2399539at2759"/>
<dbReference type="AlphaFoldDB" id="A0A397J0I4"/>
<dbReference type="EMBL" id="PQFF01000135">
    <property type="protein sequence ID" value="RHZ79526.1"/>
    <property type="molecule type" value="Genomic_DNA"/>
</dbReference>
<evidence type="ECO:0000259" key="2">
    <source>
        <dbReference type="PROSITE" id="PS50048"/>
    </source>
</evidence>
<sequence>MERNDYISHACDNCKNKKRKCNTSGNGYACQRCIDSDIRCRYSPHKPRGRPGKNTNSSPQMDDLSDSSPQANDLSLTNSSS</sequence>
<feature type="region of interest" description="Disordered" evidence="1">
    <location>
        <begin position="44"/>
        <end position="81"/>
    </location>
</feature>
<evidence type="ECO:0000313" key="4">
    <source>
        <dbReference type="Proteomes" id="UP000266861"/>
    </source>
</evidence>